<feature type="region of interest" description="Disordered" evidence="2">
    <location>
        <begin position="485"/>
        <end position="577"/>
    </location>
</feature>
<dbReference type="Pfam" id="PF15402">
    <property type="entry name" value="MELT_2"/>
    <property type="match status" value="4"/>
</dbReference>
<evidence type="ECO:0000256" key="1">
    <source>
        <dbReference type="SAM" id="Coils"/>
    </source>
</evidence>
<proteinExistence type="predicted"/>
<feature type="compositionally biased region" description="Polar residues" evidence="2">
    <location>
        <begin position="679"/>
        <end position="694"/>
    </location>
</feature>
<dbReference type="SMART" id="SM00787">
    <property type="entry name" value="Spc7"/>
    <property type="match status" value="1"/>
</dbReference>
<dbReference type="Proteomes" id="UP001217918">
    <property type="component" value="Unassembled WGS sequence"/>
</dbReference>
<organism evidence="4 5">
    <name type="scientific">Phyllachora maydis</name>
    <dbReference type="NCBI Taxonomy" id="1825666"/>
    <lineage>
        <taxon>Eukaryota</taxon>
        <taxon>Fungi</taxon>
        <taxon>Dikarya</taxon>
        <taxon>Ascomycota</taxon>
        <taxon>Pezizomycotina</taxon>
        <taxon>Sordariomycetes</taxon>
        <taxon>Sordariomycetidae</taxon>
        <taxon>Phyllachorales</taxon>
        <taxon>Phyllachoraceae</taxon>
        <taxon>Phyllachora</taxon>
    </lineage>
</organism>
<evidence type="ECO:0000256" key="2">
    <source>
        <dbReference type="SAM" id="MobiDB-lite"/>
    </source>
</evidence>
<dbReference type="AlphaFoldDB" id="A0AAD9HZC8"/>
<feature type="region of interest" description="Disordered" evidence="2">
    <location>
        <begin position="1"/>
        <end position="296"/>
    </location>
</feature>
<feature type="compositionally biased region" description="Acidic residues" evidence="2">
    <location>
        <begin position="521"/>
        <end position="531"/>
    </location>
</feature>
<comment type="caution">
    <text evidence="4">The sequence shown here is derived from an EMBL/GenBank/DDBJ whole genome shotgun (WGS) entry which is preliminary data.</text>
</comment>
<gene>
    <name evidence="4" type="ORF">P8C59_002905</name>
</gene>
<dbReference type="Pfam" id="PF08317">
    <property type="entry name" value="Spc7"/>
    <property type="match status" value="1"/>
</dbReference>
<dbReference type="GO" id="GO:0007094">
    <property type="term" value="P:mitotic spindle assembly checkpoint signaling"/>
    <property type="evidence" value="ECO:0007669"/>
    <property type="project" value="TreeGrafter"/>
</dbReference>
<dbReference type="SMART" id="SM01315">
    <property type="entry name" value="Spc7_N"/>
    <property type="match status" value="1"/>
</dbReference>
<dbReference type="InterPro" id="IPR040850">
    <property type="entry name" value="Knl1_RWD_C"/>
</dbReference>
<dbReference type="PANTHER" id="PTHR28260">
    <property type="entry name" value="SPINDLE POLE BODY COMPONENT SPC105"/>
    <property type="match status" value="1"/>
</dbReference>
<feature type="region of interest" description="Disordered" evidence="2">
    <location>
        <begin position="378"/>
        <end position="405"/>
    </location>
</feature>
<feature type="region of interest" description="Disordered" evidence="2">
    <location>
        <begin position="591"/>
        <end position="696"/>
    </location>
</feature>
<feature type="compositionally biased region" description="Acidic residues" evidence="2">
    <location>
        <begin position="492"/>
        <end position="505"/>
    </location>
</feature>
<evidence type="ECO:0000313" key="4">
    <source>
        <dbReference type="EMBL" id="KAK2068256.1"/>
    </source>
</evidence>
<feature type="compositionally biased region" description="Polar residues" evidence="2">
    <location>
        <begin position="282"/>
        <end position="291"/>
    </location>
</feature>
<sequence length="1242" mass="136342">MVSLSEVTLPTTRKARMSTSGSPKRRDNATVDLSSTMGASRKLRSKSIGPGGLDALKTGAGNRRVSLAAPLKPPPRSILKPTVPLLPDIPPHKPKGKKSVVGAKESISDRSSPDNGTSTGTSTGNSTGNSTGTGTTVALRTEEEQQAAARERENRERTEMEKEINDRREARRKSLANRRVSFAAEATLHTFHEIEYMQDSTTSTASTGRPSSVAAETPRPQQEPPQQQDAGSAASEPPSTPADHIEQVSESLGNQRDLHQGKHRRSSEASQLAFNNREDDTMNTAMYSSDSENADGVAEIQEAEDMSSSMDSDEEDGTMMTVEAEEMTSASVASGHFDTSAESTGGLDENLRLAAQRASAHSSHEDEEVIAGFAGWGKRQGQAAAPQTDRQKTMHVSGCGGEDAREMDMDTDMDMEMEMEITAAVGGIIHRKQPAEEEEEDMSMDVTHALGGIIAQSKQPGRRKSGGVLSEATARFGRGVGRRRTIQALGDADADADASDDDETPMEMTTTVGQILPCARDDEDDDQDADMDITTIPNMEERDDTAAEACDQQRRQPDEDTVPGHGHAIKLSDEDDKDATLNLKEMISSLSPAKKPFKGRKSLHVGSAKGLLGKRPAELDEQDEAEEMDGMKRLKGHPGSPVKNVHLRSPPSKAETTTGRKTRASMKSADDTDTDTITPSTQLLSPTRTTTPSDQGRFKKVEHDQATGKVDCARSPALVDADMHGNGDDDEERIHLQDFLNMTSIRFMELTTTKRRHTGAPTAPRDSTSGDDDMSMERCVVAGACTVPMLELYQHSCRELKKYISEGRRIVREIETESFEENPPLFREYLSAPADLRVLMDAQFKNVKTHARLLSKAEWYRWRMQLQDGLKEGLLKNAEGLDEDDSLLSRQQELLASVLPGLEKKREALELQQEDLLVVARELADCDPEELQQARNELVQADGEIEKKLIRIQELREQLRKSEMAVEELAATKLRCQEEINEAEKIREECRGWSSTEIHALKVKVEALEKQHGWAITGCQGTVVSMSYRREIELVFDAAVFQQPSSPTALCTSTSSSSSTSTIDLWYIAATRAREPLPQTTEREFYLQGLRDHLRSHVLPVAHTVRPSAVLRLVRDAWDQARDVAGQVRLLQATAPTQVVRTGDASLEVRCELLLVPMRTKVEVAIALHRVGSVGSSVDGVGKVQVEMEARAAVVYGERFTAEGLTDFVAGRLKGAVGGEMKERQWSDVVLDLRKKLLKGRK</sequence>
<name>A0AAD9HZC8_9PEZI</name>
<dbReference type="InterPro" id="IPR033338">
    <property type="entry name" value="Spc105/Spc7"/>
</dbReference>
<keyword evidence="1" id="KW-0175">Coiled coil</keyword>
<feature type="region of interest" description="Disordered" evidence="2">
    <location>
        <begin position="754"/>
        <end position="774"/>
    </location>
</feature>
<evidence type="ECO:0000313" key="5">
    <source>
        <dbReference type="Proteomes" id="UP001217918"/>
    </source>
</evidence>
<dbReference type="GO" id="GO:1990758">
    <property type="term" value="P:mitotic sister chromatid biorientation"/>
    <property type="evidence" value="ECO:0007669"/>
    <property type="project" value="TreeGrafter"/>
</dbReference>
<feature type="coiled-coil region" evidence="1">
    <location>
        <begin position="931"/>
        <end position="989"/>
    </location>
</feature>
<accession>A0AAD9HZC8</accession>
<feature type="compositionally biased region" description="Polar residues" evidence="2">
    <location>
        <begin position="198"/>
        <end position="210"/>
    </location>
</feature>
<feature type="compositionally biased region" description="Polar residues" evidence="2">
    <location>
        <begin position="1"/>
        <end position="22"/>
    </location>
</feature>
<keyword evidence="5" id="KW-1185">Reference proteome</keyword>
<dbReference type="InterPro" id="IPR013253">
    <property type="entry name" value="Spc7_domain"/>
</dbReference>
<evidence type="ECO:0000259" key="3">
    <source>
        <dbReference type="SMART" id="SM00787"/>
    </source>
</evidence>
<feature type="compositionally biased region" description="Low complexity" evidence="2">
    <location>
        <begin position="218"/>
        <end position="228"/>
    </location>
</feature>
<feature type="domain" description="Spc7 kinetochore protein" evidence="3">
    <location>
        <begin position="719"/>
        <end position="1037"/>
    </location>
</feature>
<dbReference type="GO" id="GO:0000776">
    <property type="term" value="C:kinetochore"/>
    <property type="evidence" value="ECO:0007669"/>
    <property type="project" value="TreeGrafter"/>
</dbReference>
<feature type="compositionally biased region" description="Basic and acidic residues" evidence="2">
    <location>
        <begin position="149"/>
        <end position="169"/>
    </location>
</feature>
<dbReference type="Pfam" id="PF18210">
    <property type="entry name" value="Knl1_RWD_C"/>
    <property type="match status" value="1"/>
</dbReference>
<dbReference type="PANTHER" id="PTHR28260:SF1">
    <property type="entry name" value="SPINDLE POLE BODY COMPONENT SPC105"/>
    <property type="match status" value="1"/>
</dbReference>
<dbReference type="EMBL" id="JAQQPM010000002">
    <property type="protein sequence ID" value="KAK2068256.1"/>
    <property type="molecule type" value="Genomic_DNA"/>
</dbReference>
<dbReference type="GO" id="GO:0034501">
    <property type="term" value="P:protein localization to kinetochore"/>
    <property type="evidence" value="ECO:0007669"/>
    <property type="project" value="TreeGrafter"/>
</dbReference>
<reference evidence="4" key="1">
    <citation type="journal article" date="2023" name="Mol. Plant Microbe Interact.">
        <title>Elucidating the Obligate Nature and Biological Capacity of an Invasive Fungal Corn Pathogen.</title>
        <authorList>
            <person name="MacCready J.S."/>
            <person name="Roggenkamp E.M."/>
            <person name="Gdanetz K."/>
            <person name="Chilvers M.I."/>
        </authorList>
    </citation>
    <scope>NUCLEOTIDE SEQUENCE</scope>
    <source>
        <strain evidence="4">PM02</strain>
    </source>
</reference>
<protein>
    <recommendedName>
        <fullName evidence="3">Spc7 kinetochore protein domain-containing protein</fullName>
    </recommendedName>
</protein>
<feature type="compositionally biased region" description="Low complexity" evidence="2">
    <location>
        <begin position="115"/>
        <end position="136"/>
    </location>
</feature>
<feature type="compositionally biased region" description="Acidic residues" evidence="2">
    <location>
        <begin position="619"/>
        <end position="628"/>
    </location>
</feature>